<proteinExistence type="predicted"/>
<comment type="caution">
    <text evidence="1">The sequence shown here is derived from an EMBL/GenBank/DDBJ whole genome shotgun (WGS) entry which is preliminary data.</text>
</comment>
<evidence type="ECO:0000313" key="1">
    <source>
        <dbReference type="EMBL" id="KAB1649282.1"/>
    </source>
</evidence>
<dbReference type="EMBL" id="WBJY01000001">
    <property type="protein sequence ID" value="KAB1649282.1"/>
    <property type="molecule type" value="Genomic_DNA"/>
</dbReference>
<protein>
    <recommendedName>
        <fullName evidence="3">WXG100 family type VII secretion target</fullName>
    </recommendedName>
</protein>
<accession>A0A6H9WEE3</accession>
<dbReference type="Pfam" id="PF06013">
    <property type="entry name" value="WXG100"/>
    <property type="match status" value="1"/>
</dbReference>
<dbReference type="Gene3D" id="1.10.287.1060">
    <property type="entry name" value="ESAT-6-like"/>
    <property type="match status" value="1"/>
</dbReference>
<dbReference type="InterPro" id="IPR036689">
    <property type="entry name" value="ESAT-6-like_sf"/>
</dbReference>
<dbReference type="RefSeq" id="WP_158027874.1">
    <property type="nucleotide sequence ID" value="NZ_BMHG01000001.1"/>
</dbReference>
<evidence type="ECO:0000313" key="2">
    <source>
        <dbReference type="Proteomes" id="UP000431744"/>
    </source>
</evidence>
<dbReference type="Proteomes" id="UP000431744">
    <property type="component" value="Unassembled WGS sequence"/>
</dbReference>
<keyword evidence="2" id="KW-1185">Reference proteome</keyword>
<organism evidence="1 2">
    <name type="scientific">Pseudoclavibacter endophyticus</name>
    <dbReference type="NCBI Taxonomy" id="1778590"/>
    <lineage>
        <taxon>Bacteria</taxon>
        <taxon>Bacillati</taxon>
        <taxon>Actinomycetota</taxon>
        <taxon>Actinomycetes</taxon>
        <taxon>Micrococcales</taxon>
        <taxon>Microbacteriaceae</taxon>
        <taxon>Pseudoclavibacter</taxon>
    </lineage>
</organism>
<name>A0A6H9WEE3_9MICO</name>
<dbReference type="SUPFAM" id="SSF140453">
    <property type="entry name" value="EsxAB dimer-like"/>
    <property type="match status" value="1"/>
</dbReference>
<gene>
    <name evidence="1" type="ORF">F8O04_03135</name>
</gene>
<dbReference type="OrthoDB" id="4794181at2"/>
<evidence type="ECO:0008006" key="3">
    <source>
        <dbReference type="Google" id="ProtNLM"/>
    </source>
</evidence>
<reference evidence="1 2" key="1">
    <citation type="submission" date="2019-09" db="EMBL/GenBank/DDBJ databases">
        <title>Phylogeny of genus Pseudoclavibacter and closely related genus.</title>
        <authorList>
            <person name="Li Y."/>
        </authorList>
    </citation>
    <scope>NUCLEOTIDE SEQUENCE [LARGE SCALE GENOMIC DNA]</scope>
    <source>
        <strain evidence="1 2">EGI 60007</strain>
    </source>
</reference>
<dbReference type="InterPro" id="IPR010310">
    <property type="entry name" value="T7SS_ESAT-6-like"/>
</dbReference>
<sequence>MMQGGNPEDMERVKTVIETERGEVEQAMRALQAQVDSLIPDIWNGPDADAFVAEFNGDVVSRFEAVLQDMETAANELGRNAEEQRMTSAS</sequence>
<dbReference type="AlphaFoldDB" id="A0A6H9WEE3"/>